<evidence type="ECO:0000256" key="5">
    <source>
        <dbReference type="ARBA" id="ARBA00022989"/>
    </source>
</evidence>
<dbReference type="Pfam" id="PF01130">
    <property type="entry name" value="CD36"/>
    <property type="match status" value="1"/>
</dbReference>
<evidence type="ECO:0000256" key="1">
    <source>
        <dbReference type="ARBA" id="ARBA00004236"/>
    </source>
</evidence>
<keyword evidence="10" id="KW-0675">Receptor</keyword>
<dbReference type="EMBL" id="HBUF01350021">
    <property type="protein sequence ID" value="CAG6712981.1"/>
    <property type="molecule type" value="Transcribed_RNA"/>
</dbReference>
<evidence type="ECO:0000256" key="4">
    <source>
        <dbReference type="ARBA" id="ARBA00022692"/>
    </source>
</evidence>
<protein>
    <submittedName>
        <fullName evidence="10">Scavenger receptor class B member 1</fullName>
    </submittedName>
</protein>
<dbReference type="AlphaFoldDB" id="A0A8D8UXK3"/>
<organism evidence="10">
    <name type="scientific">Cacopsylla melanoneura</name>
    <dbReference type="NCBI Taxonomy" id="428564"/>
    <lineage>
        <taxon>Eukaryota</taxon>
        <taxon>Metazoa</taxon>
        <taxon>Ecdysozoa</taxon>
        <taxon>Arthropoda</taxon>
        <taxon>Hexapoda</taxon>
        <taxon>Insecta</taxon>
        <taxon>Pterygota</taxon>
        <taxon>Neoptera</taxon>
        <taxon>Paraneoptera</taxon>
        <taxon>Hemiptera</taxon>
        <taxon>Sternorrhyncha</taxon>
        <taxon>Psylloidea</taxon>
        <taxon>Psyllidae</taxon>
        <taxon>Psyllinae</taxon>
        <taxon>Cacopsylla</taxon>
    </lineage>
</organism>
<dbReference type="GO" id="GO:0005737">
    <property type="term" value="C:cytoplasm"/>
    <property type="evidence" value="ECO:0007669"/>
    <property type="project" value="TreeGrafter"/>
</dbReference>
<dbReference type="GO" id="GO:0005044">
    <property type="term" value="F:scavenger receptor activity"/>
    <property type="evidence" value="ECO:0007669"/>
    <property type="project" value="TreeGrafter"/>
</dbReference>
<evidence type="ECO:0000256" key="7">
    <source>
        <dbReference type="ARBA" id="ARBA00023180"/>
    </source>
</evidence>
<reference evidence="10" key="1">
    <citation type="submission" date="2021-05" db="EMBL/GenBank/DDBJ databases">
        <authorList>
            <person name="Alioto T."/>
            <person name="Alioto T."/>
            <person name="Gomez Garrido J."/>
        </authorList>
    </citation>
    <scope>NUCLEOTIDE SEQUENCE</scope>
</reference>
<sequence>MDEKDSTDYHSVPYDGLHDRKKSDDKEKLRNLRKSLEHQIKVASKKDLKETSRKSGALYTYYFRENIVLIVTLVISILSIYFFWCTYNYWKIVRYKNILEPNSRALRTFKNVPMENMRLCITIFNYTNIDEYNINASTPFKVNNVGPYCFRDVPSKKNLVFNDNETELSYQENSDITFLQKESAGSLDDVVIVPNIPLLSVVHQVLEHSLVIRLGMLTKLKLNNYEPFLVLKVRSFLYGYDDDLLAWIYKVGSALGYPTGYSMQKFSLLTSIMTSINSNYTLNTGKSSLDELGDLKIYNKQSRMNVWKTDECNAFRGSYGAYWPPETVRQGGNVSFFNGLLCRNVPLVKEKDTRYANFISVVRYQSSPDLFTYPSDHEESCYCLEEPCIDNLFSVGKCLRGPFVLSYKNFHGVDREELQHIDFSNLTPPQHDDDWKTHFDIHPGLGNTMSFKTTFQMNLQVKKKAYVSEFPMRLEHGMILPAVIIERGGPHLNTKTNILLIVLSVVEGTFQYGSVILAFLTIFILIKRWRALDRLFYVHNVTVSPPIMMYQQAKVEPRPRYVHP</sequence>
<comment type="subcellular location">
    <subcellularLocation>
        <location evidence="1">Cell membrane</location>
    </subcellularLocation>
</comment>
<proteinExistence type="inferred from homology"/>
<dbReference type="GO" id="GO:0005886">
    <property type="term" value="C:plasma membrane"/>
    <property type="evidence" value="ECO:0007669"/>
    <property type="project" value="UniProtKB-SubCell"/>
</dbReference>
<dbReference type="InterPro" id="IPR002159">
    <property type="entry name" value="CD36_fam"/>
</dbReference>
<evidence type="ECO:0000313" key="10">
    <source>
        <dbReference type="EMBL" id="CAG6712981.1"/>
    </source>
</evidence>
<accession>A0A8D8UXK3</accession>
<keyword evidence="5 9" id="KW-1133">Transmembrane helix</keyword>
<keyword evidence="6 9" id="KW-0472">Membrane</keyword>
<evidence type="ECO:0000256" key="9">
    <source>
        <dbReference type="SAM" id="Phobius"/>
    </source>
</evidence>
<feature type="transmembrane region" description="Helical" evidence="9">
    <location>
        <begin position="67"/>
        <end position="90"/>
    </location>
</feature>
<evidence type="ECO:0000256" key="3">
    <source>
        <dbReference type="ARBA" id="ARBA00022475"/>
    </source>
</evidence>
<feature type="transmembrane region" description="Helical" evidence="9">
    <location>
        <begin position="498"/>
        <end position="526"/>
    </location>
</feature>
<evidence type="ECO:0000256" key="8">
    <source>
        <dbReference type="SAM" id="MobiDB-lite"/>
    </source>
</evidence>
<dbReference type="PANTHER" id="PTHR11923">
    <property type="entry name" value="SCAVENGER RECEPTOR CLASS B TYPE-1 SR-B1"/>
    <property type="match status" value="1"/>
</dbReference>
<keyword evidence="7" id="KW-0325">Glycoprotein</keyword>
<feature type="compositionally biased region" description="Basic and acidic residues" evidence="8">
    <location>
        <begin position="16"/>
        <end position="27"/>
    </location>
</feature>
<feature type="region of interest" description="Disordered" evidence="8">
    <location>
        <begin position="1"/>
        <end position="27"/>
    </location>
</feature>
<dbReference type="EMBL" id="HBUF01350019">
    <property type="protein sequence ID" value="CAG6712979.1"/>
    <property type="molecule type" value="Transcribed_RNA"/>
</dbReference>
<dbReference type="PANTHER" id="PTHR11923:SF50">
    <property type="entry name" value="GH19047P"/>
    <property type="match status" value="1"/>
</dbReference>
<evidence type="ECO:0000256" key="2">
    <source>
        <dbReference type="ARBA" id="ARBA00010532"/>
    </source>
</evidence>
<keyword evidence="3" id="KW-1003">Cell membrane</keyword>
<keyword evidence="4 9" id="KW-0812">Transmembrane</keyword>
<comment type="similarity">
    <text evidence="2">Belongs to the CD36 family.</text>
</comment>
<evidence type="ECO:0000256" key="6">
    <source>
        <dbReference type="ARBA" id="ARBA00023136"/>
    </source>
</evidence>
<name>A0A8D8UXK3_9HEMI</name>